<dbReference type="AlphaFoldDB" id="A0A226DT59"/>
<reference evidence="2 3" key="1">
    <citation type="submission" date="2015-12" db="EMBL/GenBank/DDBJ databases">
        <title>The genome of Folsomia candida.</title>
        <authorList>
            <person name="Faddeeva A."/>
            <person name="Derks M.F."/>
            <person name="Anvar Y."/>
            <person name="Smit S."/>
            <person name="Van Straalen N."/>
            <person name="Roelofs D."/>
        </authorList>
    </citation>
    <scope>NUCLEOTIDE SEQUENCE [LARGE SCALE GENOMIC DNA]</scope>
    <source>
        <strain evidence="2 3">VU population</strain>
        <tissue evidence="2">Whole body</tissue>
    </source>
</reference>
<dbReference type="Proteomes" id="UP000198287">
    <property type="component" value="Unassembled WGS sequence"/>
</dbReference>
<keyword evidence="3" id="KW-1185">Reference proteome</keyword>
<evidence type="ECO:0000313" key="3">
    <source>
        <dbReference type="Proteomes" id="UP000198287"/>
    </source>
</evidence>
<evidence type="ECO:0000313" key="2">
    <source>
        <dbReference type="EMBL" id="OXA47891.1"/>
    </source>
</evidence>
<organism evidence="2 3">
    <name type="scientific">Folsomia candida</name>
    <name type="common">Springtail</name>
    <dbReference type="NCBI Taxonomy" id="158441"/>
    <lineage>
        <taxon>Eukaryota</taxon>
        <taxon>Metazoa</taxon>
        <taxon>Ecdysozoa</taxon>
        <taxon>Arthropoda</taxon>
        <taxon>Hexapoda</taxon>
        <taxon>Collembola</taxon>
        <taxon>Entomobryomorpha</taxon>
        <taxon>Isotomoidea</taxon>
        <taxon>Isotomidae</taxon>
        <taxon>Proisotominae</taxon>
        <taxon>Folsomia</taxon>
    </lineage>
</organism>
<feature type="transmembrane region" description="Helical" evidence="1">
    <location>
        <begin position="390"/>
        <end position="410"/>
    </location>
</feature>
<accession>A0A226DT59</accession>
<dbReference type="OrthoDB" id="8299140at2759"/>
<comment type="caution">
    <text evidence="2">The sequence shown here is derived from an EMBL/GenBank/DDBJ whole genome shotgun (WGS) entry which is preliminary data.</text>
</comment>
<proteinExistence type="predicted"/>
<evidence type="ECO:0000256" key="1">
    <source>
        <dbReference type="SAM" id="Phobius"/>
    </source>
</evidence>
<sequence>MSFIFPNVQLSYDFRPIEGFQTLENCDLHIIQYDFDPLGKSFYPLSTQQTRPIIISKIQKLRMQLRTHLPYLQQITKTRGVLYKISIIHSSYFTASSSNLPTKLVRLESWLIHTVYRYASPVDYRNPLWRMSAGSVFALIVTDMKKTKVEKFVKIYFSSHNSIRSYFLNIDVAMLLNNPKNDHADELCSVNGNIHTPISKWGCAITQHSGNILLNMINLFGTQNEWVVNTNNRLFRKPFLGVPSKIGINREEFNFHEYLVLQVFQAQNTTLNIRTHTKYYCQPRIDVRLRPDVWEQGLSWHIEFVTTHNPGFHFLTCHSEEYMTFWFYVKPFQSVLWICLCICIATLIAAIKVYERLSSQSEPPFTTWLFILANLFEEAGHVPSRLESNLYFRMILGGWILMSVLLTNFYNGIMITDLLAPYPGKTPGTFQDLLCENSKIYESYEATRKKGGDLSVWLRARGFETINTQWNESNYFRQYTTHAVRSSALDDSDKPCFSILSSLIFSFKFEFPDFLTKFRAYHFIVVEHYIKHGLPIPPKLLHIFALLLNQKIQMVPRDMHLPGQTNLTHKENIRRLIEGEIVECGKSVFVTDHSQVKLEMQYLEKYYPGIDFHVGKDLIQQGKEGYQFFNARNSKIPGCFRSLVETGIVDRLAAISYRQEFRGRQPVKKLIPRISVKVGLRSGIDTLFVLFGVLLIAAVTTDPDHVPDRTYFQATTPVDAKCEDRLKPKTMFQKKTLVIHAPNTLDEIHKNQTTLKMYLKHVVSRTSGPIVEDNVLNERKSLQSFVDFESLEQNRKGHLGKTVKTTLRRSSEEPNISKLQWDRKLV</sequence>
<feature type="transmembrane region" description="Helical" evidence="1">
    <location>
        <begin position="335"/>
        <end position="354"/>
    </location>
</feature>
<keyword evidence="1" id="KW-0812">Transmembrane</keyword>
<gene>
    <name evidence="2" type="ORF">Fcan01_17327</name>
</gene>
<name>A0A226DT59_FOLCA</name>
<keyword evidence="1" id="KW-1133">Transmembrane helix</keyword>
<keyword evidence="1" id="KW-0472">Membrane</keyword>
<dbReference type="EMBL" id="LNIX01000012">
    <property type="protein sequence ID" value="OXA47891.1"/>
    <property type="molecule type" value="Genomic_DNA"/>
</dbReference>
<protein>
    <submittedName>
        <fullName evidence="2">Uncharacterized protein</fullName>
    </submittedName>
</protein>
<dbReference type="Gene3D" id="1.10.287.70">
    <property type="match status" value="1"/>
</dbReference>